<dbReference type="Proteomes" id="UP001595748">
    <property type="component" value="Unassembled WGS sequence"/>
</dbReference>
<gene>
    <name evidence="1" type="ORF">ACFOPQ_07775</name>
</gene>
<name>A0ABV8A4M1_9DEIO</name>
<dbReference type="EMBL" id="JBHRZF010000091">
    <property type="protein sequence ID" value="MFC3860658.1"/>
    <property type="molecule type" value="Genomic_DNA"/>
</dbReference>
<proteinExistence type="predicted"/>
<evidence type="ECO:0000313" key="2">
    <source>
        <dbReference type="Proteomes" id="UP001595748"/>
    </source>
</evidence>
<comment type="caution">
    <text evidence="1">The sequence shown here is derived from an EMBL/GenBank/DDBJ whole genome shotgun (WGS) entry which is preliminary data.</text>
</comment>
<organism evidence="1 2">
    <name type="scientific">Deinococcus antarcticus</name>
    <dbReference type="NCBI Taxonomy" id="1298767"/>
    <lineage>
        <taxon>Bacteria</taxon>
        <taxon>Thermotogati</taxon>
        <taxon>Deinococcota</taxon>
        <taxon>Deinococci</taxon>
        <taxon>Deinococcales</taxon>
        <taxon>Deinococcaceae</taxon>
        <taxon>Deinococcus</taxon>
    </lineage>
</organism>
<keyword evidence="2" id="KW-1185">Reference proteome</keyword>
<reference evidence="2" key="1">
    <citation type="journal article" date="2019" name="Int. J. Syst. Evol. Microbiol.">
        <title>The Global Catalogue of Microorganisms (GCM) 10K type strain sequencing project: providing services to taxonomists for standard genome sequencing and annotation.</title>
        <authorList>
            <consortium name="The Broad Institute Genomics Platform"/>
            <consortium name="The Broad Institute Genome Sequencing Center for Infectious Disease"/>
            <person name="Wu L."/>
            <person name="Ma J."/>
        </authorList>
    </citation>
    <scope>NUCLEOTIDE SEQUENCE [LARGE SCALE GENOMIC DNA]</scope>
    <source>
        <strain evidence="2">CCTCC AB 2013263</strain>
    </source>
</reference>
<sequence>MTWVEITLHQVRKGDRIRLNGGLDFSVQEVVGQRDNFLVIIDTLGERMRIMDFDYLERFQVLDAQFRNDL</sequence>
<protein>
    <submittedName>
        <fullName evidence="1">Uncharacterized protein</fullName>
    </submittedName>
</protein>
<accession>A0ABV8A4M1</accession>
<evidence type="ECO:0000313" key="1">
    <source>
        <dbReference type="EMBL" id="MFC3860658.1"/>
    </source>
</evidence>
<dbReference type="RefSeq" id="WP_380076806.1">
    <property type="nucleotide sequence ID" value="NZ_JBHRZF010000091.1"/>
</dbReference>